<evidence type="ECO:0000256" key="4">
    <source>
        <dbReference type="ARBA" id="ARBA00016218"/>
    </source>
</evidence>
<dbReference type="Proteomes" id="UP000322110">
    <property type="component" value="Unassembled WGS sequence"/>
</dbReference>
<dbReference type="GO" id="GO:0003848">
    <property type="term" value="F:2-amino-4-hydroxy-6-hydroxymethyldihydropteridine diphosphokinase activity"/>
    <property type="evidence" value="ECO:0007669"/>
    <property type="project" value="UniProtKB-EC"/>
</dbReference>
<dbReference type="GO" id="GO:0046654">
    <property type="term" value="P:tetrahydrofolate biosynthetic process"/>
    <property type="evidence" value="ECO:0007669"/>
    <property type="project" value="UniProtKB-UniPathway"/>
</dbReference>
<keyword evidence="15" id="KW-1185">Reference proteome</keyword>
<dbReference type="CDD" id="cd00483">
    <property type="entry name" value="HPPK"/>
    <property type="match status" value="1"/>
</dbReference>
<dbReference type="InterPro" id="IPR035907">
    <property type="entry name" value="Hppk_sf"/>
</dbReference>
<evidence type="ECO:0000256" key="7">
    <source>
        <dbReference type="ARBA" id="ARBA00022777"/>
    </source>
</evidence>
<dbReference type="Pfam" id="PF01288">
    <property type="entry name" value="HPPK"/>
    <property type="match status" value="1"/>
</dbReference>
<dbReference type="UniPathway" id="UPA00077">
    <property type="reaction ID" value="UER00155"/>
</dbReference>
<dbReference type="EC" id="2.7.6.3" evidence="3"/>
<evidence type="ECO:0000256" key="12">
    <source>
        <dbReference type="ARBA" id="ARBA00033413"/>
    </source>
</evidence>
<evidence type="ECO:0000256" key="9">
    <source>
        <dbReference type="ARBA" id="ARBA00022909"/>
    </source>
</evidence>
<dbReference type="InterPro" id="IPR000550">
    <property type="entry name" value="Hppk"/>
</dbReference>
<keyword evidence="6" id="KW-0547">Nucleotide-binding</keyword>
<comment type="caution">
    <text evidence="14">The sequence shown here is derived from an EMBL/GenBank/DDBJ whole genome shotgun (WGS) entry which is preliminary data.</text>
</comment>
<evidence type="ECO:0000256" key="6">
    <source>
        <dbReference type="ARBA" id="ARBA00022741"/>
    </source>
</evidence>
<name>A0A5B2TLA3_9PROT</name>
<comment type="pathway">
    <text evidence="1">Cofactor biosynthesis; tetrahydrofolate biosynthesis; 2-amino-4-hydroxy-6-hydroxymethyl-7,8-dihydropteridine diphosphate from 7,8-dihydroneopterin triphosphate: step 4/4.</text>
</comment>
<sequence length="163" mass="17100">MILIALGANLPGPDGAAPLATCRAAAAALNNIAGLRLGALSGWWLTEPDPPGSGAPWYVNGVARCEGMAEPAALLAALQHIEQAAGRQRPYPNAPRTLDLDIIAMGAAVRDSPDPVLPHPRAHLRRFVLEPLAEVAPGWVHPRLGETVEALLACLPPADMQRL</sequence>
<dbReference type="Gene3D" id="3.30.70.560">
    <property type="entry name" value="7,8-Dihydro-6-hydroxymethylpterin-pyrophosphokinase HPPK"/>
    <property type="match status" value="1"/>
</dbReference>
<keyword evidence="7 14" id="KW-0418">Kinase</keyword>
<dbReference type="GO" id="GO:0016301">
    <property type="term" value="F:kinase activity"/>
    <property type="evidence" value="ECO:0007669"/>
    <property type="project" value="UniProtKB-KW"/>
</dbReference>
<keyword evidence="9" id="KW-0289">Folate biosynthesis</keyword>
<evidence type="ECO:0000313" key="14">
    <source>
        <dbReference type="EMBL" id="KAA2214964.1"/>
    </source>
</evidence>
<dbReference type="RefSeq" id="WP_149810918.1">
    <property type="nucleotide sequence ID" value="NZ_VUKA01000001.1"/>
</dbReference>
<dbReference type="GO" id="GO:0046656">
    <property type="term" value="P:folic acid biosynthetic process"/>
    <property type="evidence" value="ECO:0007669"/>
    <property type="project" value="UniProtKB-KW"/>
</dbReference>
<comment type="function">
    <text evidence="10">Catalyzes the transfer of pyrophosphate from adenosine triphosphate (ATP) to 6-hydroxymethyl-7,8-dihydropterin, an enzymatic step in folate biosynthesis pathway.</text>
</comment>
<dbReference type="PANTHER" id="PTHR43071:SF1">
    <property type="entry name" value="2-AMINO-4-HYDROXY-6-HYDROXYMETHYLDIHYDROPTERIDINE PYROPHOSPHOKINASE"/>
    <property type="match status" value="1"/>
</dbReference>
<evidence type="ECO:0000259" key="13">
    <source>
        <dbReference type="Pfam" id="PF01288"/>
    </source>
</evidence>
<feature type="domain" description="7,8-dihydro-6-hydroxymethylpterin-pyrophosphokinase" evidence="13">
    <location>
        <begin position="4"/>
        <end position="137"/>
    </location>
</feature>
<evidence type="ECO:0000313" key="15">
    <source>
        <dbReference type="Proteomes" id="UP000322110"/>
    </source>
</evidence>
<keyword evidence="5 14" id="KW-0808">Transferase</keyword>
<accession>A0A5B2TLA3</accession>
<dbReference type="AlphaFoldDB" id="A0A5B2TLA3"/>
<dbReference type="SUPFAM" id="SSF55083">
    <property type="entry name" value="6-hydroxymethyl-7,8-dihydropterin pyrophosphokinase, HPPK"/>
    <property type="match status" value="1"/>
</dbReference>
<reference evidence="14 15" key="1">
    <citation type="journal article" date="2015" name="Int. J. Syst. Evol. Microbiol.">
        <title>Roseomonas oryzae sp. nov., isolated from paddy rhizosphere soil.</title>
        <authorList>
            <person name="Ramaprasad E.V."/>
            <person name="Sasikala Ch."/>
            <person name="Ramana Ch.V."/>
        </authorList>
    </citation>
    <scope>NUCLEOTIDE SEQUENCE [LARGE SCALE GENOMIC DNA]</scope>
    <source>
        <strain evidence="14 15">KCTC 42542</strain>
    </source>
</reference>
<dbReference type="EMBL" id="VUKA01000001">
    <property type="protein sequence ID" value="KAA2214964.1"/>
    <property type="molecule type" value="Genomic_DNA"/>
</dbReference>
<organism evidence="14 15">
    <name type="scientific">Teichococcus oryzae</name>
    <dbReference type="NCBI Taxonomy" id="1608942"/>
    <lineage>
        <taxon>Bacteria</taxon>
        <taxon>Pseudomonadati</taxon>
        <taxon>Pseudomonadota</taxon>
        <taxon>Alphaproteobacteria</taxon>
        <taxon>Acetobacterales</taxon>
        <taxon>Roseomonadaceae</taxon>
        <taxon>Roseomonas</taxon>
    </lineage>
</organism>
<dbReference type="GO" id="GO:0005524">
    <property type="term" value="F:ATP binding"/>
    <property type="evidence" value="ECO:0007669"/>
    <property type="project" value="UniProtKB-KW"/>
</dbReference>
<evidence type="ECO:0000256" key="11">
    <source>
        <dbReference type="ARBA" id="ARBA00029766"/>
    </source>
</evidence>
<gene>
    <name evidence="14" type="primary">folK</name>
    <name evidence="14" type="ORF">F0Q34_04605</name>
</gene>
<evidence type="ECO:0000256" key="8">
    <source>
        <dbReference type="ARBA" id="ARBA00022840"/>
    </source>
</evidence>
<protein>
    <recommendedName>
        <fullName evidence="4">2-amino-4-hydroxy-6-hydroxymethyldihydropteridine pyrophosphokinase</fullName>
        <ecNumber evidence="3">2.7.6.3</ecNumber>
    </recommendedName>
    <alternativeName>
        <fullName evidence="11">6-hydroxymethyl-7,8-dihydropterin pyrophosphokinase</fullName>
    </alternativeName>
    <alternativeName>
        <fullName evidence="12">7,8-dihydro-6-hydroxymethylpterin-pyrophosphokinase</fullName>
    </alternativeName>
</protein>
<proteinExistence type="inferred from homology"/>
<evidence type="ECO:0000256" key="10">
    <source>
        <dbReference type="ARBA" id="ARBA00029409"/>
    </source>
</evidence>
<dbReference type="OrthoDB" id="9808041at2"/>
<keyword evidence="8" id="KW-0067">ATP-binding</keyword>
<evidence type="ECO:0000256" key="2">
    <source>
        <dbReference type="ARBA" id="ARBA00005810"/>
    </source>
</evidence>
<evidence type="ECO:0000256" key="3">
    <source>
        <dbReference type="ARBA" id="ARBA00013253"/>
    </source>
</evidence>
<evidence type="ECO:0000256" key="1">
    <source>
        <dbReference type="ARBA" id="ARBA00005051"/>
    </source>
</evidence>
<dbReference type="NCBIfam" id="TIGR01498">
    <property type="entry name" value="folK"/>
    <property type="match status" value="1"/>
</dbReference>
<dbReference type="PANTHER" id="PTHR43071">
    <property type="entry name" value="2-AMINO-4-HYDROXY-6-HYDROXYMETHYLDIHYDROPTERIDINE PYROPHOSPHOKINASE"/>
    <property type="match status" value="1"/>
</dbReference>
<comment type="similarity">
    <text evidence="2">Belongs to the HPPK family.</text>
</comment>
<evidence type="ECO:0000256" key="5">
    <source>
        <dbReference type="ARBA" id="ARBA00022679"/>
    </source>
</evidence>